<dbReference type="Proteomes" id="UP000051888">
    <property type="component" value="Unassembled WGS sequence"/>
</dbReference>
<evidence type="ECO:0000313" key="7">
    <source>
        <dbReference type="Proteomes" id="UP000051888"/>
    </source>
</evidence>
<evidence type="ECO:0000256" key="3">
    <source>
        <dbReference type="ARBA" id="ARBA00022763"/>
    </source>
</evidence>
<dbReference type="AlphaFoldDB" id="A0A0Q3WX75"/>
<protein>
    <submittedName>
        <fullName evidence="6">UV damage repair protein UvrX</fullName>
    </submittedName>
</protein>
<feature type="domain" description="UmuC" evidence="5">
    <location>
        <begin position="18"/>
        <end position="208"/>
    </location>
</feature>
<dbReference type="GO" id="GO:0006281">
    <property type="term" value="P:DNA repair"/>
    <property type="evidence" value="ECO:0007669"/>
    <property type="project" value="InterPro"/>
</dbReference>
<keyword evidence="4" id="KW-0808">Transferase</keyword>
<dbReference type="GO" id="GO:0003887">
    <property type="term" value="F:DNA-directed DNA polymerase activity"/>
    <property type="evidence" value="ECO:0007669"/>
    <property type="project" value="UniProtKB-KW"/>
</dbReference>
<evidence type="ECO:0000313" key="6">
    <source>
        <dbReference type="EMBL" id="KQL53623.1"/>
    </source>
</evidence>
<proteinExistence type="inferred from homology"/>
<dbReference type="InterPro" id="IPR017961">
    <property type="entry name" value="DNA_pol_Y-fam_little_finger"/>
</dbReference>
<dbReference type="InterPro" id="IPR043128">
    <property type="entry name" value="Rev_trsase/Diguanyl_cyclase"/>
</dbReference>
<name>A0A0Q3WX75_9BACI</name>
<comment type="similarity">
    <text evidence="1">Belongs to the DNA polymerase type-Y family.</text>
</comment>
<gene>
    <name evidence="6" type="ORF">AN964_09015</name>
</gene>
<dbReference type="GO" id="GO:0042276">
    <property type="term" value="P:error-prone translesion synthesis"/>
    <property type="evidence" value="ECO:0007669"/>
    <property type="project" value="TreeGrafter"/>
</dbReference>
<dbReference type="GO" id="GO:0003684">
    <property type="term" value="F:damaged DNA binding"/>
    <property type="evidence" value="ECO:0007669"/>
    <property type="project" value="InterPro"/>
</dbReference>
<evidence type="ECO:0000256" key="4">
    <source>
        <dbReference type="ARBA" id="ARBA00022932"/>
    </source>
</evidence>
<dbReference type="SUPFAM" id="SSF56672">
    <property type="entry name" value="DNA/RNA polymerases"/>
    <property type="match status" value="1"/>
</dbReference>
<dbReference type="InterPro" id="IPR043502">
    <property type="entry name" value="DNA/RNA_pol_sf"/>
</dbReference>
<dbReference type="RefSeq" id="WP_055739356.1">
    <property type="nucleotide sequence ID" value="NZ_JAAIWL010000019.1"/>
</dbReference>
<dbReference type="InterPro" id="IPR001126">
    <property type="entry name" value="UmuC"/>
</dbReference>
<dbReference type="OrthoDB" id="9808813at2"/>
<dbReference type="PANTHER" id="PTHR11076">
    <property type="entry name" value="DNA REPAIR POLYMERASE UMUC / TRANSFERASE FAMILY MEMBER"/>
    <property type="match status" value="1"/>
</dbReference>
<dbReference type="Gene3D" id="1.10.150.20">
    <property type="entry name" value="5' to 3' exonuclease, C-terminal subdomain"/>
    <property type="match status" value="1"/>
</dbReference>
<dbReference type="Gene3D" id="3.30.70.270">
    <property type="match status" value="1"/>
</dbReference>
<dbReference type="Pfam" id="PF11799">
    <property type="entry name" value="IMS_C"/>
    <property type="match status" value="1"/>
</dbReference>
<keyword evidence="7" id="KW-1185">Reference proteome</keyword>
<organism evidence="6 7">
    <name type="scientific">Heyndrickxia shackletonii</name>
    <dbReference type="NCBI Taxonomy" id="157838"/>
    <lineage>
        <taxon>Bacteria</taxon>
        <taxon>Bacillati</taxon>
        <taxon>Bacillota</taxon>
        <taxon>Bacilli</taxon>
        <taxon>Bacillales</taxon>
        <taxon>Bacillaceae</taxon>
        <taxon>Heyndrickxia</taxon>
    </lineage>
</organism>
<dbReference type="EMBL" id="LJJC01000004">
    <property type="protein sequence ID" value="KQL53623.1"/>
    <property type="molecule type" value="Genomic_DNA"/>
</dbReference>
<keyword evidence="4" id="KW-0239">DNA-directed DNA polymerase</keyword>
<reference evidence="6 7" key="1">
    <citation type="submission" date="2015-09" db="EMBL/GenBank/DDBJ databases">
        <title>Genome sequencing project for genomic taxonomy and phylogenomics of Bacillus-like bacteria.</title>
        <authorList>
            <person name="Liu B."/>
            <person name="Wang J."/>
            <person name="Zhu Y."/>
            <person name="Liu G."/>
            <person name="Chen Q."/>
            <person name="Chen Z."/>
            <person name="Lan J."/>
            <person name="Che J."/>
            <person name="Ge C."/>
            <person name="Shi H."/>
            <person name="Pan Z."/>
            <person name="Liu X."/>
        </authorList>
    </citation>
    <scope>NUCLEOTIDE SEQUENCE [LARGE SCALE GENOMIC DNA]</scope>
    <source>
        <strain evidence="6 7">LMG 18435</strain>
    </source>
</reference>
<dbReference type="GO" id="GO:0005829">
    <property type="term" value="C:cytosol"/>
    <property type="evidence" value="ECO:0007669"/>
    <property type="project" value="TreeGrafter"/>
</dbReference>
<sequence>MKVKKVTVDYSKLPHHKILCIDMKSFYASCSAVIRGLDPMECYLAVVGNKEQPGSIVLAASPKLKKDFGIKSASSRLFNIPNDSRIQIVEAQMSTYLQISTELIKIFNKYAPMEDIHVYSVDESFIKVDGLKNIFGDTKTIAHMIKNEIFENFGLPCTIGIGPNMLMAKLALDLESKKAKNGIAEWTYEDVPTKLWSVSPLREMWGIGRRLEKRLNGMGIFSVGTLAKYDLKLLEKEFGIMGNQLYHHAWGVDLSELGAPIIDGQISFGKGQILLRDYKEEHEIKVVILEMCEEVARRARASKKSGRTISLGIGYSDSDFGGGFHRSYTMEEATNVTMTIYQVCLKLFDKFYTGKNVRQITITLSNIVNDRSMQLNLFEPNKAKLHDLGYVVDKIRDKFGSASILRAVSFTEAGTSLKRSALVGGHKA</sequence>
<dbReference type="GO" id="GO:0009432">
    <property type="term" value="P:SOS response"/>
    <property type="evidence" value="ECO:0007669"/>
    <property type="project" value="TreeGrafter"/>
</dbReference>
<dbReference type="PATRIC" id="fig|157838.3.peg.1977"/>
<dbReference type="PROSITE" id="PS50173">
    <property type="entry name" value="UMUC"/>
    <property type="match status" value="1"/>
</dbReference>
<dbReference type="InterPro" id="IPR050116">
    <property type="entry name" value="DNA_polymerase-Y"/>
</dbReference>
<comment type="caution">
    <text evidence="6">The sequence shown here is derived from an EMBL/GenBank/DDBJ whole genome shotgun (WGS) entry which is preliminary data.</text>
</comment>
<dbReference type="PANTHER" id="PTHR11076:SF35">
    <property type="entry name" value="DNA REPAIR PROTEIN HOMOLOG YOBH"/>
    <property type="match status" value="1"/>
</dbReference>
<dbReference type="Pfam" id="PF00817">
    <property type="entry name" value="IMS"/>
    <property type="match status" value="1"/>
</dbReference>
<keyword evidence="4" id="KW-0548">Nucleotidyltransferase</keyword>
<accession>A0A0Q3WX75</accession>
<dbReference type="Pfam" id="PF11798">
    <property type="entry name" value="IMS_HHH"/>
    <property type="match status" value="1"/>
</dbReference>
<evidence type="ECO:0000256" key="1">
    <source>
        <dbReference type="ARBA" id="ARBA00010945"/>
    </source>
</evidence>
<dbReference type="Gene3D" id="3.40.1170.60">
    <property type="match status" value="1"/>
</dbReference>
<dbReference type="InterPro" id="IPR024728">
    <property type="entry name" value="PolY_HhH_motif"/>
</dbReference>
<dbReference type="InterPro" id="IPR036775">
    <property type="entry name" value="DNA_pol_Y-fam_lit_finger_sf"/>
</dbReference>
<dbReference type="SUPFAM" id="SSF100879">
    <property type="entry name" value="Lesion bypass DNA polymerase (Y-family), little finger domain"/>
    <property type="match status" value="1"/>
</dbReference>
<evidence type="ECO:0000256" key="2">
    <source>
        <dbReference type="ARBA" id="ARBA00022457"/>
    </source>
</evidence>
<keyword evidence="3" id="KW-0227">DNA damage</keyword>
<dbReference type="Gene3D" id="3.30.1490.100">
    <property type="entry name" value="DNA polymerase, Y-family, little finger domain"/>
    <property type="match status" value="1"/>
</dbReference>
<evidence type="ECO:0000259" key="5">
    <source>
        <dbReference type="PROSITE" id="PS50173"/>
    </source>
</evidence>
<keyword evidence="2" id="KW-0515">Mutator protein</keyword>
<dbReference type="CDD" id="cd01700">
    <property type="entry name" value="PolY_Pol_V_umuC"/>
    <property type="match status" value="1"/>
</dbReference>
<dbReference type="STRING" id="157838.AN964_09015"/>